<organism evidence="1 2">
    <name type="scientific">Pontibaca salina</name>
    <dbReference type="NCBI Taxonomy" id="2795731"/>
    <lineage>
        <taxon>Bacteria</taxon>
        <taxon>Pseudomonadati</taxon>
        <taxon>Pseudomonadota</taxon>
        <taxon>Alphaproteobacteria</taxon>
        <taxon>Rhodobacterales</taxon>
        <taxon>Roseobacteraceae</taxon>
        <taxon>Pontibaca</taxon>
    </lineage>
</organism>
<dbReference type="AlphaFoldDB" id="A0A934M0W9"/>
<keyword evidence="2" id="KW-1185">Reference proteome</keyword>
<accession>A0A934M0W9</accession>
<dbReference type="Proteomes" id="UP000613255">
    <property type="component" value="Unassembled WGS sequence"/>
</dbReference>
<sequence length="188" mass="20098">MDAFQLGEDALTVGKSIQTAADAMKKSLTVLLVGSLFLAGCNSRLNPGNWFGAGQSVATTPETAANPLIPQRSGMLSRPPEVDRSERIATISDLVVERQPGGAIIRATGIGARQGAFEARLAPTNPDLLSEDGVMTFDFRLLYPQSPTPVGTEWSRSVTAAYTVTNQQLEGVRAIRVRGAQNTQEARR</sequence>
<proteinExistence type="predicted"/>
<name>A0A934M0W9_9RHOB</name>
<gene>
    <name evidence="1" type="ORF">JAO82_04215</name>
</gene>
<protein>
    <submittedName>
        <fullName evidence="1">Uncharacterized protein</fullName>
    </submittedName>
</protein>
<dbReference type="EMBL" id="JAEIJD010000002">
    <property type="protein sequence ID" value="MBI6629081.1"/>
    <property type="molecule type" value="Genomic_DNA"/>
</dbReference>
<reference evidence="1" key="1">
    <citation type="submission" date="2020-12" db="EMBL/GenBank/DDBJ databases">
        <title>Pontibaca salina gen. nov., sp. nov., isolated from marine sediment.</title>
        <authorList>
            <person name="Bo J."/>
            <person name="Wang S."/>
            <person name="Song X."/>
            <person name="Du Z."/>
        </authorList>
    </citation>
    <scope>NUCLEOTIDE SEQUENCE</scope>
    <source>
        <strain evidence="1">S1109L</strain>
    </source>
</reference>
<dbReference type="RefSeq" id="WP_198685093.1">
    <property type="nucleotide sequence ID" value="NZ_JAEIJD010000002.1"/>
</dbReference>
<comment type="caution">
    <text evidence="1">The sequence shown here is derived from an EMBL/GenBank/DDBJ whole genome shotgun (WGS) entry which is preliminary data.</text>
</comment>
<evidence type="ECO:0000313" key="1">
    <source>
        <dbReference type="EMBL" id="MBI6629081.1"/>
    </source>
</evidence>
<evidence type="ECO:0000313" key="2">
    <source>
        <dbReference type="Proteomes" id="UP000613255"/>
    </source>
</evidence>